<accession>A0A645GNL7</accession>
<keyword evidence="3" id="KW-0804">Transcription</keyword>
<dbReference type="InterPro" id="IPR018060">
    <property type="entry name" value="HTH_AraC"/>
</dbReference>
<dbReference type="PROSITE" id="PS00041">
    <property type="entry name" value="HTH_ARAC_FAMILY_1"/>
    <property type="match status" value="1"/>
</dbReference>
<dbReference type="PANTHER" id="PTHR43280:SF2">
    <property type="entry name" value="HTH-TYPE TRANSCRIPTIONAL REGULATOR EXSA"/>
    <property type="match status" value="1"/>
</dbReference>
<dbReference type="GO" id="GO:0043565">
    <property type="term" value="F:sequence-specific DNA binding"/>
    <property type="evidence" value="ECO:0007669"/>
    <property type="project" value="InterPro"/>
</dbReference>
<dbReference type="AlphaFoldDB" id="A0A645GNL7"/>
<dbReference type="PRINTS" id="PR00032">
    <property type="entry name" value="HTHARAC"/>
</dbReference>
<keyword evidence="2" id="KW-0238">DNA-binding</keyword>
<dbReference type="InterPro" id="IPR018062">
    <property type="entry name" value="HTH_AraC-typ_CS"/>
</dbReference>
<keyword evidence="1" id="KW-0805">Transcription regulation</keyword>
<comment type="caution">
    <text evidence="5">The sequence shown here is derived from an EMBL/GenBank/DDBJ whole genome shotgun (WGS) entry which is preliminary data.</text>
</comment>
<evidence type="ECO:0000256" key="1">
    <source>
        <dbReference type="ARBA" id="ARBA00023015"/>
    </source>
</evidence>
<dbReference type="PANTHER" id="PTHR43280">
    <property type="entry name" value="ARAC-FAMILY TRANSCRIPTIONAL REGULATOR"/>
    <property type="match status" value="1"/>
</dbReference>
<name>A0A645GNL7_9ZZZZ</name>
<dbReference type="Gene3D" id="1.10.10.60">
    <property type="entry name" value="Homeodomain-like"/>
    <property type="match status" value="1"/>
</dbReference>
<proteinExistence type="predicted"/>
<dbReference type="InterPro" id="IPR020449">
    <property type="entry name" value="Tscrpt_reg_AraC-type_HTH"/>
</dbReference>
<gene>
    <name evidence="5" type="primary">tcpN</name>
    <name evidence="5" type="ORF">SDC9_174933</name>
</gene>
<evidence type="ECO:0000313" key="5">
    <source>
        <dbReference type="EMBL" id="MPN27499.1"/>
    </source>
</evidence>
<protein>
    <submittedName>
        <fullName evidence="5">TCP pilus virulence regulatory protein</fullName>
    </submittedName>
</protein>
<dbReference type="Pfam" id="PF12833">
    <property type="entry name" value="HTH_18"/>
    <property type="match status" value="1"/>
</dbReference>
<evidence type="ECO:0000256" key="3">
    <source>
        <dbReference type="ARBA" id="ARBA00023163"/>
    </source>
</evidence>
<reference evidence="5" key="1">
    <citation type="submission" date="2019-08" db="EMBL/GenBank/DDBJ databases">
        <authorList>
            <person name="Kucharzyk K."/>
            <person name="Murdoch R.W."/>
            <person name="Higgins S."/>
            <person name="Loffler F."/>
        </authorList>
    </citation>
    <scope>NUCLEOTIDE SEQUENCE</scope>
</reference>
<organism evidence="5">
    <name type="scientific">bioreactor metagenome</name>
    <dbReference type="NCBI Taxonomy" id="1076179"/>
    <lineage>
        <taxon>unclassified sequences</taxon>
        <taxon>metagenomes</taxon>
        <taxon>ecological metagenomes</taxon>
    </lineage>
</organism>
<dbReference type="GO" id="GO:0003700">
    <property type="term" value="F:DNA-binding transcription factor activity"/>
    <property type="evidence" value="ECO:0007669"/>
    <property type="project" value="InterPro"/>
</dbReference>
<dbReference type="SUPFAM" id="SSF46689">
    <property type="entry name" value="Homeodomain-like"/>
    <property type="match status" value="1"/>
</dbReference>
<evidence type="ECO:0000259" key="4">
    <source>
        <dbReference type="PROSITE" id="PS01124"/>
    </source>
</evidence>
<dbReference type="EMBL" id="VSSQ01077423">
    <property type="protein sequence ID" value="MPN27499.1"/>
    <property type="molecule type" value="Genomic_DNA"/>
</dbReference>
<dbReference type="SMART" id="SM00342">
    <property type="entry name" value="HTH_ARAC"/>
    <property type="match status" value="1"/>
</dbReference>
<dbReference type="PROSITE" id="PS01124">
    <property type="entry name" value="HTH_ARAC_FAMILY_2"/>
    <property type="match status" value="1"/>
</dbReference>
<feature type="domain" description="HTH araC/xylS-type" evidence="4">
    <location>
        <begin position="1"/>
        <end position="74"/>
    </location>
</feature>
<evidence type="ECO:0000256" key="2">
    <source>
        <dbReference type="ARBA" id="ARBA00023125"/>
    </source>
</evidence>
<sequence length="82" mass="9196">MSKTGLYNKVKEFTGYAPSELIKKIRMDLAVKILSKGETPISEIATNLGFRSTSYFSSCFKSVYKVTPSEYIKNLENSAEQS</sequence>
<dbReference type="InterPro" id="IPR009057">
    <property type="entry name" value="Homeodomain-like_sf"/>
</dbReference>